<reference evidence="1" key="1">
    <citation type="journal article" date="2019" name="bioRxiv">
        <title>The Genome of the Zebra Mussel, Dreissena polymorpha: A Resource for Invasive Species Research.</title>
        <authorList>
            <person name="McCartney M.A."/>
            <person name="Auch B."/>
            <person name="Kono T."/>
            <person name="Mallez S."/>
            <person name="Zhang Y."/>
            <person name="Obille A."/>
            <person name="Becker A."/>
            <person name="Abrahante J.E."/>
            <person name="Garbe J."/>
            <person name="Badalamenti J.P."/>
            <person name="Herman A."/>
            <person name="Mangelson H."/>
            <person name="Liachko I."/>
            <person name="Sullivan S."/>
            <person name="Sone E.D."/>
            <person name="Koren S."/>
            <person name="Silverstein K.A.T."/>
            <person name="Beckman K.B."/>
            <person name="Gohl D.M."/>
        </authorList>
    </citation>
    <scope>NUCLEOTIDE SEQUENCE</scope>
    <source>
        <strain evidence="1">Duluth1</strain>
        <tissue evidence="1">Whole animal</tissue>
    </source>
</reference>
<comment type="caution">
    <text evidence="1">The sequence shown here is derived from an EMBL/GenBank/DDBJ whole genome shotgun (WGS) entry which is preliminary data.</text>
</comment>
<name>A0A9D4I947_DREPO</name>
<accession>A0A9D4I947</accession>
<dbReference type="EMBL" id="JAIWYP010000010">
    <property type="protein sequence ID" value="KAH3754391.1"/>
    <property type="molecule type" value="Genomic_DNA"/>
</dbReference>
<evidence type="ECO:0000313" key="2">
    <source>
        <dbReference type="Proteomes" id="UP000828390"/>
    </source>
</evidence>
<reference evidence="1" key="2">
    <citation type="submission" date="2020-11" db="EMBL/GenBank/DDBJ databases">
        <authorList>
            <person name="McCartney M.A."/>
            <person name="Auch B."/>
            <person name="Kono T."/>
            <person name="Mallez S."/>
            <person name="Becker A."/>
            <person name="Gohl D.M."/>
            <person name="Silverstein K.A.T."/>
            <person name="Koren S."/>
            <person name="Bechman K.B."/>
            <person name="Herman A."/>
            <person name="Abrahante J.E."/>
            <person name="Garbe J."/>
        </authorList>
    </citation>
    <scope>NUCLEOTIDE SEQUENCE</scope>
    <source>
        <strain evidence="1">Duluth1</strain>
        <tissue evidence="1">Whole animal</tissue>
    </source>
</reference>
<dbReference type="Proteomes" id="UP000828390">
    <property type="component" value="Unassembled WGS sequence"/>
</dbReference>
<dbReference type="AlphaFoldDB" id="A0A9D4I947"/>
<evidence type="ECO:0000313" key="1">
    <source>
        <dbReference type="EMBL" id="KAH3754391.1"/>
    </source>
</evidence>
<proteinExistence type="predicted"/>
<keyword evidence="2" id="KW-1185">Reference proteome</keyword>
<organism evidence="1 2">
    <name type="scientific">Dreissena polymorpha</name>
    <name type="common">Zebra mussel</name>
    <name type="synonym">Mytilus polymorpha</name>
    <dbReference type="NCBI Taxonomy" id="45954"/>
    <lineage>
        <taxon>Eukaryota</taxon>
        <taxon>Metazoa</taxon>
        <taxon>Spiralia</taxon>
        <taxon>Lophotrochozoa</taxon>
        <taxon>Mollusca</taxon>
        <taxon>Bivalvia</taxon>
        <taxon>Autobranchia</taxon>
        <taxon>Heteroconchia</taxon>
        <taxon>Euheterodonta</taxon>
        <taxon>Imparidentia</taxon>
        <taxon>Neoheterodontei</taxon>
        <taxon>Myida</taxon>
        <taxon>Dreissenoidea</taxon>
        <taxon>Dreissenidae</taxon>
        <taxon>Dreissena</taxon>
    </lineage>
</organism>
<sequence>MEGSFKALNCLCVDHSTVQDLISNEIMHEKRLTDHDSSSLFSEFSVVEINKASASPRDRSHFHLNKLEVSTGPVADLSSIPAAH</sequence>
<protein>
    <submittedName>
        <fullName evidence="1">Uncharacterized protein</fullName>
    </submittedName>
</protein>
<gene>
    <name evidence="1" type="ORF">DPMN_189059</name>
</gene>